<proteinExistence type="predicted"/>
<protein>
    <submittedName>
        <fullName evidence="2">Uncharacterized protein</fullName>
    </submittedName>
</protein>
<feature type="region of interest" description="Disordered" evidence="1">
    <location>
        <begin position="1"/>
        <end position="69"/>
    </location>
</feature>
<evidence type="ECO:0000256" key="1">
    <source>
        <dbReference type="SAM" id="MobiDB-lite"/>
    </source>
</evidence>
<name>A0A655IH90_MYCTX</name>
<dbReference type="Proteomes" id="UP000044938">
    <property type="component" value="Unassembled WGS sequence"/>
</dbReference>
<reference evidence="2 3" key="1">
    <citation type="submission" date="2015-03" db="EMBL/GenBank/DDBJ databases">
        <authorList>
            <consortium name="Pathogen Informatics"/>
        </authorList>
    </citation>
    <scope>NUCLEOTIDE SEQUENCE [LARGE SCALE GENOMIC DNA]</scope>
    <source>
        <strain evidence="2 3">M09401471</strain>
    </source>
</reference>
<evidence type="ECO:0000313" key="2">
    <source>
        <dbReference type="EMBL" id="COV88454.1"/>
    </source>
</evidence>
<dbReference type="EMBL" id="CSAJ01000102">
    <property type="protein sequence ID" value="COV88454.1"/>
    <property type="molecule type" value="Genomic_DNA"/>
</dbReference>
<accession>A0A655IH90</accession>
<organism evidence="2 3">
    <name type="scientific">Mycobacterium tuberculosis</name>
    <dbReference type="NCBI Taxonomy" id="1773"/>
    <lineage>
        <taxon>Bacteria</taxon>
        <taxon>Bacillati</taxon>
        <taxon>Actinomycetota</taxon>
        <taxon>Actinomycetes</taxon>
        <taxon>Mycobacteriales</taxon>
        <taxon>Mycobacteriaceae</taxon>
        <taxon>Mycobacterium</taxon>
        <taxon>Mycobacterium tuberculosis complex</taxon>
    </lineage>
</organism>
<evidence type="ECO:0000313" key="3">
    <source>
        <dbReference type="Proteomes" id="UP000044938"/>
    </source>
</evidence>
<gene>
    <name evidence="2" type="ORF">ERS007720_01116</name>
</gene>
<dbReference type="AlphaFoldDB" id="A0A655IH90"/>
<feature type="compositionally biased region" description="Low complexity" evidence="1">
    <location>
        <begin position="46"/>
        <end position="69"/>
    </location>
</feature>
<sequence length="127" mass="13232">MPKRRCSGLLTKNKPPNDQKACPPTLARFSWSRISTRRPRSANSQAATRPANPAPTTMASAVSPSASEPATASLMSVQVNATDQALGQAASSTAASARHRYTIGVHPCSIARSTASSIACSGPDLRK</sequence>